<dbReference type="Gene3D" id="1.10.8.60">
    <property type="match status" value="2"/>
</dbReference>
<dbReference type="InterPro" id="IPR041627">
    <property type="entry name" value="AAA_lid_6"/>
</dbReference>
<keyword evidence="3" id="KW-0067">ATP-binding</keyword>
<dbReference type="PANTHER" id="PTHR43392:SF2">
    <property type="entry name" value="AAA-TYPE ATPASE FAMILY PROTEIN _ ANKYRIN REPEAT FAMILY PROTEIN"/>
    <property type="match status" value="1"/>
</dbReference>
<feature type="coiled-coil region" evidence="4">
    <location>
        <begin position="1921"/>
        <end position="2023"/>
    </location>
</feature>
<dbReference type="Pfam" id="PF17866">
    <property type="entry name" value="AAA_lid_6"/>
    <property type="match status" value="2"/>
</dbReference>
<evidence type="ECO:0000313" key="8">
    <source>
        <dbReference type="Proteomes" id="UP001497453"/>
    </source>
</evidence>
<dbReference type="Pfam" id="PF13087">
    <property type="entry name" value="AAA_12"/>
    <property type="match status" value="1"/>
</dbReference>
<dbReference type="PANTHER" id="PTHR43392">
    <property type="entry name" value="AAA-TYPE ATPASE FAMILY PROTEIN / ANKYRIN REPEAT FAMILY PROTEIN"/>
    <property type="match status" value="1"/>
</dbReference>
<feature type="domain" description="AAA+ ATPase" evidence="6">
    <location>
        <begin position="1633"/>
        <end position="1770"/>
    </location>
</feature>
<dbReference type="PRINTS" id="PR00819">
    <property type="entry name" value="CBXCFQXSUPER"/>
</dbReference>
<keyword evidence="4" id="KW-0175">Coiled coil</keyword>
<dbReference type="InterPro" id="IPR000641">
    <property type="entry name" value="CbxX/CfxQ"/>
</dbReference>
<gene>
    <name evidence="7" type="ORF">GFSPODELE1_LOCUS3701</name>
</gene>
<evidence type="ECO:0000256" key="5">
    <source>
        <dbReference type="SAM" id="MobiDB-lite"/>
    </source>
</evidence>
<evidence type="ECO:0000256" key="3">
    <source>
        <dbReference type="ARBA" id="ARBA00022840"/>
    </source>
</evidence>
<feature type="domain" description="AAA+ ATPase" evidence="6">
    <location>
        <begin position="1354"/>
        <end position="1501"/>
    </location>
</feature>
<dbReference type="InterPro" id="IPR003959">
    <property type="entry name" value="ATPase_AAA_core"/>
</dbReference>
<dbReference type="Pfam" id="PF00004">
    <property type="entry name" value="AAA"/>
    <property type="match status" value="3"/>
</dbReference>
<dbReference type="Gene3D" id="3.40.50.300">
    <property type="entry name" value="P-loop containing nucleotide triphosphate hydrolases"/>
    <property type="match status" value="6"/>
</dbReference>
<feature type="compositionally biased region" description="Low complexity" evidence="5">
    <location>
        <begin position="980"/>
        <end position="1004"/>
    </location>
</feature>
<dbReference type="InterPro" id="IPR041679">
    <property type="entry name" value="DNA2/NAM7-like_C"/>
</dbReference>
<name>A0ABP1D1A7_9APHY</name>
<dbReference type="InterPro" id="IPR027417">
    <property type="entry name" value="P-loop_NTPase"/>
</dbReference>
<dbReference type="Pfam" id="PF13086">
    <property type="entry name" value="AAA_11"/>
    <property type="match status" value="1"/>
</dbReference>
<evidence type="ECO:0000313" key="7">
    <source>
        <dbReference type="EMBL" id="CAL1701680.1"/>
    </source>
</evidence>
<feature type="domain" description="AAA+ ATPase" evidence="6">
    <location>
        <begin position="222"/>
        <end position="613"/>
    </location>
</feature>
<dbReference type="InterPro" id="IPR050773">
    <property type="entry name" value="CbxX/CfxQ_RuBisCO_ESX"/>
</dbReference>
<dbReference type="Proteomes" id="UP001497453">
    <property type="component" value="Chromosome 2"/>
</dbReference>
<organism evidence="7 8">
    <name type="scientific">Somion occarium</name>
    <dbReference type="NCBI Taxonomy" id="3059160"/>
    <lineage>
        <taxon>Eukaryota</taxon>
        <taxon>Fungi</taxon>
        <taxon>Dikarya</taxon>
        <taxon>Basidiomycota</taxon>
        <taxon>Agaricomycotina</taxon>
        <taxon>Agaricomycetes</taxon>
        <taxon>Polyporales</taxon>
        <taxon>Cerrenaceae</taxon>
        <taxon>Somion</taxon>
    </lineage>
</organism>
<sequence>MLYEMRDDLHLAFGKKSGKYRGVSFKGLSLLSIHNESGGKKCRWGLVFRCAHDLWQLKKVKDKERKKFLGDHRNIFKHQSFTCLLIDGQITAFMTVYRDEDRLSKKPPEIVLQLEGQKDVTATMLKLAMARPDNISLYQIDTAIFAYEPILAALQATQKLSLSPELMLWAPGSTLELTPHLPNGVVDAIRMNPSQNLQRILGASKSIRLDHAQAQSLLQGLTQRLSLIQGPPGTGKSFIGAILAKLLHDHTSEKILVVCYTNHALDQFLEDLLDIGIPSSSVVRLGGKSTARTEPLSLFKMLQARNQGFKFSRSDWTQIDALKQESDMLSKNMSKAFDTLRKSNPQYDEYLQYLEFEDPEYYDAFQVPQLLDGMQRVGQKGKDVKADYLIHRWSTGKNAGMFQSSEHVRQTANIWNAPLEFRRDQLFKWKEALLKEYAEAFASVSRRYNACLLDIDRKYGLSSSALLQSKRIIGCTTTAAAKYREDVQAARPGILLVEEAGEILESHIITSLCPSTKQLILIGDHKQLRPKVNNYLLTVEKGEGYDLNRSLFERLVLKGYPHTTLSAQHRMRPEISSLVRQLTYPDLIDAPNTQNRPSLRGVRDNVVFVNHSTPEDDASELEERKDVTVKSSKRNTFEVEMVLKIVRYLAQQGYGTDRIVILTPYLGQLREIQKALQEHNDPILNDLDSYDLVRAGLVSDSAAKLTRKPIHLATVDNYQGEESDIVIVSLTRSNDTHDIGFMSSNERLTVLLSRARDALIMIGNTDTFMHARKGGEVWTRLFGILKNAGHLYDGFPVQCERHPDRRALLRNAADFDKECPDGGCSEPCTTMLSCNVHRCPSKCHQLSDHSKMSCEVVMFSNCTKGHSQQWKCHKGPPLTCCKCEREAKLAEKQRQADFARQEKLDVEQRLHDEKLAAIDAEIALHRDTLRGIQLAEERRAALEQRRKDLEDVANMARARSDPQVPPPVPSQSEQSEKPPKVTSSVPSSEVPTATSSSKSNHPAHPQSPAPPKPSPKSGSRDEWERQKTMEGAVNDAIDAIMEMSGLEQVKEQVLRIKAKVDTAQRQGTSLKGERFNVAMLGNPGTGKTTVARHYAKFLASVQVLPGNMFIETTGSRLANDGVPAVKKHLEDIINAGGGAIFVDEAYQLTSQHNFQGGQVLDCLLAEMENQVGKVVFIFAGYNREMEKFFEHNPGLTSRVPYKLQFTDYEDPELLDMLENLIHKTWNGRMKVEDTDGIRGLFGRITVRRLGRGRGREGFGNARALQNLFAKIRERQSERLTRQRRDGLKPDDLLLVKEDLIGPDPAQVMVESPAWKKLQGLIGLKAVKQSVANLFDMVKRNYERELLEKAPHQVSLNRVFIGSPGTGKTTVAKLYGQILTELGLISNGEVVIKNPADFIGSALGQSESQTKAILANTVGKVLIIDEAYMLYGGSGEGKGSQDPYKTAVIDTIVAEVQSVPGEDRCVLLLGYKQQIEEMFQNVNPGLARRFAIENAFQFDDYSDSELLQALEWKLKDGDLSATESAKRVAIEVLSRLRNRPNFGNIGEVENILGQAKVRYQQRQATLPVSERRADAPFEPQDFDPQYDRHEHATANLAELFEDTVGCDEIISKLAQYQQMAKRLKKQGKDPRDIIPTNFVFKGPPGTGKTTTARKMGKVYYDMGFLSSTEVVECSASDLVGQYVGHTGPKTKKLFEKALGRVLFVDEAYRLSEGHFAKEAMDELVGILTQEAFRGKLVVILAGYDQEMNELLAVNTGLSSRFPNEVIFRNMSPQHCLQILKKELQKMASIISSLSTLPSWGNARDVMTLAKKLVTVALTSTMSQNDADDASATISVLPADDVVACMQEMLTDRRERCSNVPKPKQVFNPQMQLDAPWHSAPPPTTQRIETVRHTPAQPGSQQVPTLAPVEASKRDPGVSDQVWHQLQADKKAAEELEKQLEEEVIRKEQQVRDAAKREEEAHVLAERLAKAQAKDAEGRAELMRQREQARLREIAIREERARIQAALEQQRREEEQRRKEEVRVQTKIREMGVCPVGYRWIKQSSGYCCAGGSHFLSNEQLGI</sequence>
<dbReference type="InterPro" id="IPR003593">
    <property type="entry name" value="AAA+_ATPase"/>
</dbReference>
<feature type="compositionally biased region" description="Pro residues" evidence="5">
    <location>
        <begin position="1005"/>
        <end position="1014"/>
    </location>
</feature>
<evidence type="ECO:0000259" key="6">
    <source>
        <dbReference type="SMART" id="SM00382"/>
    </source>
</evidence>
<dbReference type="CDD" id="cd00009">
    <property type="entry name" value="AAA"/>
    <property type="match status" value="3"/>
</dbReference>
<reference evidence="8" key="1">
    <citation type="submission" date="2024-04" db="EMBL/GenBank/DDBJ databases">
        <authorList>
            <person name="Shaw F."/>
            <person name="Minotto A."/>
        </authorList>
    </citation>
    <scope>NUCLEOTIDE SEQUENCE [LARGE SCALE GENOMIC DNA]</scope>
</reference>
<protein>
    <recommendedName>
        <fullName evidence="6">AAA+ ATPase domain-containing protein</fullName>
    </recommendedName>
</protein>
<accession>A0ABP1D1A7</accession>
<dbReference type="InterPro" id="IPR041677">
    <property type="entry name" value="DNA2/NAM7_AAA_11"/>
</dbReference>
<keyword evidence="2" id="KW-0547">Nucleotide-binding</keyword>
<dbReference type="SUPFAM" id="SSF52540">
    <property type="entry name" value="P-loop containing nucleoside triphosphate hydrolases"/>
    <property type="match status" value="4"/>
</dbReference>
<dbReference type="EMBL" id="OZ037945">
    <property type="protein sequence ID" value="CAL1701680.1"/>
    <property type="molecule type" value="Genomic_DNA"/>
</dbReference>
<proteinExistence type="inferred from homology"/>
<dbReference type="InterPro" id="IPR047187">
    <property type="entry name" value="SF1_C_Upf1"/>
</dbReference>
<comment type="similarity">
    <text evidence="1">Belongs to the CbxX/CfxQ family.</text>
</comment>
<dbReference type="SMART" id="SM00382">
    <property type="entry name" value="AAA"/>
    <property type="match status" value="4"/>
</dbReference>
<dbReference type="CDD" id="cd18808">
    <property type="entry name" value="SF1_C_Upf1"/>
    <property type="match status" value="1"/>
</dbReference>
<feature type="region of interest" description="Disordered" evidence="5">
    <location>
        <begin position="955"/>
        <end position="1026"/>
    </location>
</feature>
<dbReference type="CDD" id="cd17936">
    <property type="entry name" value="EEXXEc_NFX1"/>
    <property type="match status" value="1"/>
</dbReference>
<evidence type="ECO:0000256" key="2">
    <source>
        <dbReference type="ARBA" id="ARBA00022741"/>
    </source>
</evidence>
<evidence type="ECO:0000256" key="4">
    <source>
        <dbReference type="SAM" id="Coils"/>
    </source>
</evidence>
<evidence type="ECO:0000256" key="1">
    <source>
        <dbReference type="ARBA" id="ARBA00010378"/>
    </source>
</evidence>
<keyword evidence="8" id="KW-1185">Reference proteome</keyword>
<feature type="domain" description="AAA+ ATPase" evidence="6">
    <location>
        <begin position="1073"/>
        <end position="1209"/>
    </location>
</feature>
<dbReference type="CDD" id="cd06008">
    <property type="entry name" value="NF-X1-zinc-finger"/>
    <property type="match status" value="1"/>
</dbReference>